<keyword evidence="1" id="KW-1133">Transmembrane helix</keyword>
<feature type="transmembrane region" description="Helical" evidence="1">
    <location>
        <begin position="250"/>
        <end position="268"/>
    </location>
</feature>
<evidence type="ECO:0000259" key="2">
    <source>
        <dbReference type="PROSITE" id="PS51034"/>
    </source>
</evidence>
<dbReference type="EMBL" id="KQ417795">
    <property type="protein sequence ID" value="KOF90259.1"/>
    <property type="molecule type" value="Genomic_DNA"/>
</dbReference>
<keyword evidence="1" id="KW-0472">Membrane</keyword>
<accession>A0A0L8HM95</accession>
<gene>
    <name evidence="3" type="ORF">OCBIM_22011480mg</name>
</gene>
<reference evidence="3" key="1">
    <citation type="submission" date="2015-07" db="EMBL/GenBank/DDBJ databases">
        <title>MeaNS - Measles Nucleotide Surveillance Program.</title>
        <authorList>
            <person name="Tran T."/>
            <person name="Druce J."/>
        </authorList>
    </citation>
    <scope>NUCLEOTIDE SEQUENCE</scope>
    <source>
        <strain evidence="3">UCB-OBI-ISO-001</strain>
        <tissue evidence="3">Gonad</tissue>
    </source>
</reference>
<evidence type="ECO:0000256" key="1">
    <source>
        <dbReference type="SAM" id="Phobius"/>
    </source>
</evidence>
<dbReference type="PROSITE" id="PS51034">
    <property type="entry name" value="ZP_2"/>
    <property type="match status" value="1"/>
</dbReference>
<name>A0A0L8HM95_OCTBM</name>
<keyword evidence="1" id="KW-0812">Transmembrane</keyword>
<dbReference type="AlphaFoldDB" id="A0A0L8HM95"/>
<feature type="non-terminal residue" evidence="3">
    <location>
        <position position="1"/>
    </location>
</feature>
<proteinExistence type="predicted"/>
<dbReference type="InterPro" id="IPR001507">
    <property type="entry name" value="ZP_dom"/>
</dbReference>
<evidence type="ECO:0000313" key="3">
    <source>
        <dbReference type="EMBL" id="KOF90259.1"/>
    </source>
</evidence>
<feature type="domain" description="ZP" evidence="2">
    <location>
        <begin position="1"/>
        <end position="187"/>
    </location>
</feature>
<dbReference type="OrthoDB" id="6081760at2759"/>
<sequence>ALNSAKYSAQLTIYRQVRNTLLVYLSSRSILCTYSMYTIVSSNSVQLSSPKPSLNDMIQEVHMKSRRKLSLYIINIKGHPIKNVLNLGKKVQLRGEILDNIDGTNFVAENCWVYSRNSFYQFLHNGCGDGFIFPSNIGFISNYGTIKSPFFEVFRLRDSHRLWFQCIVKFCDNVCPRKLCLWRELTKNSRNEVRRKLIFKDNFTYTALNKRYSMQSEVFYVSDPSRPVSLPVVQSRMTNNSSVELWRGNIYLLLAVYSIYYSLLLVITF</sequence>
<dbReference type="InterPro" id="IPR057371">
    <property type="entry name" value="VERL_C"/>
</dbReference>
<protein>
    <recommendedName>
        <fullName evidence="2">ZP domain-containing protein</fullName>
    </recommendedName>
</protein>
<dbReference type="Pfam" id="PF25272">
    <property type="entry name" value="VERL_C"/>
    <property type="match status" value="1"/>
</dbReference>
<organism evidence="3">
    <name type="scientific">Octopus bimaculoides</name>
    <name type="common">California two-spotted octopus</name>
    <dbReference type="NCBI Taxonomy" id="37653"/>
    <lineage>
        <taxon>Eukaryota</taxon>
        <taxon>Metazoa</taxon>
        <taxon>Spiralia</taxon>
        <taxon>Lophotrochozoa</taxon>
        <taxon>Mollusca</taxon>
        <taxon>Cephalopoda</taxon>
        <taxon>Coleoidea</taxon>
        <taxon>Octopodiformes</taxon>
        <taxon>Octopoda</taxon>
        <taxon>Incirrata</taxon>
        <taxon>Octopodidae</taxon>
        <taxon>Octopus</taxon>
    </lineage>
</organism>